<gene>
    <name evidence="1" type="ORF">LEP1GSC008_0037</name>
</gene>
<dbReference type="Proteomes" id="UP000011980">
    <property type="component" value="Unassembled WGS sequence"/>
</dbReference>
<dbReference type="EMBL" id="ANCE01000107">
    <property type="protein sequence ID" value="EMK24192.1"/>
    <property type="molecule type" value="Genomic_DNA"/>
</dbReference>
<comment type="caution">
    <text evidence="1">The sequence shown here is derived from an EMBL/GenBank/DDBJ whole genome shotgun (WGS) entry which is preliminary data.</text>
</comment>
<accession>M6FAW4</accession>
<protein>
    <submittedName>
        <fullName evidence="1">Uncharacterized protein</fullName>
    </submittedName>
</protein>
<proteinExistence type="predicted"/>
<name>M6FAW4_9LEPT</name>
<organism evidence="1 2">
    <name type="scientific">Leptospira kirschneri serovar Bulgarica str. Nikolaevo</name>
    <dbReference type="NCBI Taxonomy" id="1240687"/>
    <lineage>
        <taxon>Bacteria</taxon>
        <taxon>Pseudomonadati</taxon>
        <taxon>Spirochaetota</taxon>
        <taxon>Spirochaetia</taxon>
        <taxon>Leptospirales</taxon>
        <taxon>Leptospiraceae</taxon>
        <taxon>Leptospira</taxon>
    </lineage>
</organism>
<reference evidence="1 2" key="1">
    <citation type="submission" date="2013-01" db="EMBL/GenBank/DDBJ databases">
        <authorList>
            <person name="Harkins D.M."/>
            <person name="Durkin A.S."/>
            <person name="Brinkac L.M."/>
            <person name="Haft D.H."/>
            <person name="Selengut J.D."/>
            <person name="Sanka R."/>
            <person name="DePew J."/>
            <person name="Purushe J."/>
            <person name="Galloway R.L."/>
            <person name="Vinetz J.M."/>
            <person name="Sutton G.G."/>
            <person name="Nierman W.C."/>
            <person name="Fouts D.E."/>
        </authorList>
    </citation>
    <scope>NUCLEOTIDE SEQUENCE [LARGE SCALE GENOMIC DNA]</scope>
    <source>
        <strain evidence="1 2">Nikolaevo</strain>
    </source>
</reference>
<evidence type="ECO:0000313" key="2">
    <source>
        <dbReference type="Proteomes" id="UP000011980"/>
    </source>
</evidence>
<sequence length="37" mass="4359">MALEVAQQNAFYGSRFRSSLKLNLKTIVVLRFFYAIY</sequence>
<dbReference type="PATRIC" id="fig|1240687.3.peg.2255"/>
<evidence type="ECO:0000313" key="1">
    <source>
        <dbReference type="EMBL" id="EMK24192.1"/>
    </source>
</evidence>
<dbReference type="AlphaFoldDB" id="M6FAW4"/>